<dbReference type="InterPro" id="IPR050847">
    <property type="entry name" value="SASP_DNA-binding"/>
</dbReference>
<keyword evidence="4" id="KW-0238">DNA-binding</keyword>
<keyword evidence="3" id="KW-0749">Sporulation</keyword>
<name>A0A0J8D5Q3_CLOCY</name>
<dbReference type="GO" id="GO:0003690">
    <property type="term" value="F:double-stranded DNA binding"/>
    <property type="evidence" value="ECO:0007669"/>
    <property type="project" value="InterPro"/>
</dbReference>
<dbReference type="AlphaFoldDB" id="A0A0J8D5Q3"/>
<protein>
    <submittedName>
        <fullName evidence="5">Small acid-soluble spore protein</fullName>
    </submittedName>
</protein>
<evidence type="ECO:0000256" key="2">
    <source>
        <dbReference type="ARBA" id="ARBA00005442"/>
    </source>
</evidence>
<dbReference type="RefSeq" id="WP_048571163.1">
    <property type="nucleotide sequence ID" value="NZ_LFVU01000027.1"/>
</dbReference>
<dbReference type="Pfam" id="PF00269">
    <property type="entry name" value="SASP"/>
    <property type="match status" value="1"/>
</dbReference>
<dbReference type="EMBL" id="LFVU01000027">
    <property type="protein sequence ID" value="KMT21465.1"/>
    <property type="molecule type" value="Genomic_DNA"/>
</dbReference>
<dbReference type="PANTHER" id="PTHR36107">
    <property type="entry name" value="SMALL, ACID-SOLUBLE SPORE PROTEIN A"/>
    <property type="match status" value="1"/>
</dbReference>
<dbReference type="InterPro" id="IPR018126">
    <property type="entry name" value="SASP_alpha/beta-type_CS"/>
</dbReference>
<proteinExistence type="inferred from homology"/>
<dbReference type="InterPro" id="IPR038300">
    <property type="entry name" value="SASP_sf_alpha/beta"/>
</dbReference>
<dbReference type="GO" id="GO:0030435">
    <property type="term" value="P:sporulation resulting in formation of a cellular spore"/>
    <property type="evidence" value="ECO:0007669"/>
    <property type="project" value="UniProtKB-KW"/>
</dbReference>
<dbReference type="PROSITE" id="PS00684">
    <property type="entry name" value="SASP_2"/>
    <property type="match status" value="1"/>
</dbReference>
<evidence type="ECO:0000313" key="6">
    <source>
        <dbReference type="Proteomes" id="UP000036756"/>
    </source>
</evidence>
<reference evidence="5 6" key="1">
    <citation type="submission" date="2015-06" db="EMBL/GenBank/DDBJ databases">
        <title>Draft genome sequence of the purine-degrading Clostridium cylindrosporum HC-1 (DSM 605).</title>
        <authorList>
            <person name="Poehlein A."/>
            <person name="Schiel-Bengelsdorf B."/>
            <person name="Bengelsdorf F."/>
            <person name="Daniel R."/>
            <person name="Duerre P."/>
        </authorList>
    </citation>
    <scope>NUCLEOTIDE SEQUENCE [LARGE SCALE GENOMIC DNA]</scope>
    <source>
        <strain evidence="5 6">DSM 605</strain>
    </source>
</reference>
<evidence type="ECO:0000256" key="1">
    <source>
        <dbReference type="ARBA" id="ARBA00003863"/>
    </source>
</evidence>
<evidence type="ECO:0000256" key="3">
    <source>
        <dbReference type="ARBA" id="ARBA00022969"/>
    </source>
</evidence>
<dbReference type="OrthoDB" id="1683773at2"/>
<comment type="function">
    <text evidence="1">SASP are bound to spore DNA. They are double-stranded DNA-binding proteins that cause DNA to change to an a-like conformation. They protect the DNA backbone from chemical and enzymatic cleavage and are thus involved in dormant spore's high resistance to UV light.</text>
</comment>
<comment type="caution">
    <text evidence="5">The sequence shown here is derived from an EMBL/GenBank/DDBJ whole genome shotgun (WGS) entry which is preliminary data.</text>
</comment>
<dbReference type="PANTHER" id="PTHR36107:SF1">
    <property type="entry name" value="SMALL, ACID-SOLUBLE SPORE PROTEIN A"/>
    <property type="match status" value="1"/>
</dbReference>
<organism evidence="5 6">
    <name type="scientific">Clostridium cylindrosporum DSM 605</name>
    <dbReference type="NCBI Taxonomy" id="1121307"/>
    <lineage>
        <taxon>Bacteria</taxon>
        <taxon>Bacillati</taxon>
        <taxon>Bacillota</taxon>
        <taxon>Clostridia</taxon>
        <taxon>Eubacteriales</taxon>
        <taxon>Clostridiaceae</taxon>
        <taxon>Clostridium</taxon>
    </lineage>
</organism>
<dbReference type="Gene3D" id="6.10.10.80">
    <property type="entry name" value="Small, acid-soluble spore protein, alpha/beta type-like"/>
    <property type="match status" value="1"/>
</dbReference>
<dbReference type="STRING" id="1121307.CLCY_2c02250"/>
<keyword evidence="6" id="KW-1185">Reference proteome</keyword>
<dbReference type="GO" id="GO:0006265">
    <property type="term" value="P:DNA topological change"/>
    <property type="evidence" value="ECO:0007669"/>
    <property type="project" value="InterPro"/>
</dbReference>
<dbReference type="PROSITE" id="PS00304">
    <property type="entry name" value="SASP_1"/>
    <property type="match status" value="1"/>
</dbReference>
<dbReference type="Proteomes" id="UP000036756">
    <property type="component" value="Unassembled WGS sequence"/>
</dbReference>
<dbReference type="PATRIC" id="fig|1121307.3.peg.1082"/>
<gene>
    <name evidence="5" type="ORF">CLCY_2c02250</name>
</gene>
<dbReference type="InterPro" id="IPR001448">
    <property type="entry name" value="SASP_alpha/beta-type"/>
</dbReference>
<sequence length="69" mass="7674">MARSNRNRVLIPEAKSGLDQFKIEVARELGIENYDQIDKGNLTSRQNGYVGGTMVKKMVEAYENGLAGK</sequence>
<accession>A0A0J8D5Q3</accession>
<evidence type="ECO:0000256" key="4">
    <source>
        <dbReference type="ARBA" id="ARBA00023125"/>
    </source>
</evidence>
<comment type="similarity">
    <text evidence="2">Belongs to the alpha/beta-type SASP family.</text>
</comment>
<evidence type="ECO:0000313" key="5">
    <source>
        <dbReference type="EMBL" id="KMT21465.1"/>
    </source>
</evidence>